<dbReference type="EMBL" id="CP020953">
    <property type="protein sequence ID" value="AWI05823.1"/>
    <property type="molecule type" value="Genomic_DNA"/>
</dbReference>
<feature type="signal peptide" evidence="1">
    <location>
        <begin position="1"/>
        <end position="27"/>
    </location>
</feature>
<feature type="chain" id="PRO_5038559143" evidence="1">
    <location>
        <begin position="28"/>
        <end position="291"/>
    </location>
</feature>
<dbReference type="Proteomes" id="UP000244910">
    <property type="component" value="Chromosome"/>
</dbReference>
<keyword evidence="1" id="KW-0732">Signal</keyword>
<evidence type="ECO:0000256" key="1">
    <source>
        <dbReference type="SAM" id="SignalP"/>
    </source>
</evidence>
<dbReference type="RefSeq" id="WP_032077019.1">
    <property type="nucleotide sequence ID" value="NZ_CP020953.1"/>
</dbReference>
<evidence type="ECO:0000313" key="2">
    <source>
        <dbReference type="EMBL" id="AWI05823.1"/>
    </source>
</evidence>
<evidence type="ECO:0000313" key="3">
    <source>
        <dbReference type="Proteomes" id="UP000244910"/>
    </source>
</evidence>
<sequence length="291" mass="31156">MNKKLVAMVTSLVVGGTVLCGTAYANASQLSGYESYKASVKDTKALKNGTADLKVSVYDNGSDIVDMTANAKINLPSNAMSEVTTVKSSAGNQTFSMYKQDEKNIFKSSSSDVYNVRENKNKNVNKKDKVENPEIAKSVETVVDTLVGNMKNNVSVVDNNDGTKKVSINLSENDVTPLVNALTSMAMIKSGGEPMHNGKAGEINLTNVLPQLQSNIKIKSVEVTGDINKSDILDNQVGKIVLTGTDAQGKTHEITINATLDLSNINSTTPDTVDLTGKQVNTVTEKFRGRD</sequence>
<protein>
    <submittedName>
        <fullName evidence="2">Uncharacterized protein</fullName>
    </submittedName>
</protein>
<name>A0A2U8DSS7_9CLOT</name>
<organism evidence="2 3">
    <name type="scientific">Clostridium drakei</name>
    <dbReference type="NCBI Taxonomy" id="332101"/>
    <lineage>
        <taxon>Bacteria</taxon>
        <taxon>Bacillati</taxon>
        <taxon>Bacillota</taxon>
        <taxon>Clostridia</taxon>
        <taxon>Eubacteriales</taxon>
        <taxon>Clostridiaceae</taxon>
        <taxon>Clostridium</taxon>
    </lineage>
</organism>
<dbReference type="AlphaFoldDB" id="A0A2U8DSS7"/>
<accession>A0A2U8DSS7</accession>
<dbReference type="OrthoDB" id="2820357at2"/>
<gene>
    <name evidence="2" type="ORF">B9W14_15395</name>
</gene>
<keyword evidence="3" id="KW-1185">Reference proteome</keyword>
<reference evidence="3" key="1">
    <citation type="submission" date="2017-04" db="EMBL/GenBank/DDBJ databases">
        <authorList>
            <person name="Song Y."/>
            <person name="Cho B.-K."/>
        </authorList>
    </citation>
    <scope>NUCLEOTIDE SEQUENCE [LARGE SCALE GENOMIC DNA]</scope>
    <source>
        <strain evidence="3">SL1</strain>
    </source>
</reference>
<proteinExistence type="predicted"/>
<dbReference type="KEGG" id="cdrk:B9W14_15395"/>